<accession>A0A834I5R9</accession>
<gene>
    <name evidence="1" type="ORF">GWI33_015067</name>
</gene>
<comment type="caution">
    <text evidence="1">The sequence shown here is derived from an EMBL/GenBank/DDBJ whole genome shotgun (WGS) entry which is preliminary data.</text>
</comment>
<sequence>MDEAKWSGLAPKPEAGFCFPKSAAVSFRPWENIPADWRPLSVQFTCGMTLPDSSGNMDSHLFYKAIYKPSLIFRLGLTRILNN</sequence>
<reference evidence="1" key="1">
    <citation type="submission" date="2020-08" db="EMBL/GenBank/DDBJ databases">
        <title>Genome sequencing and assembly of the red palm weevil Rhynchophorus ferrugineus.</title>
        <authorList>
            <person name="Dias G.B."/>
            <person name="Bergman C.M."/>
            <person name="Manee M."/>
        </authorList>
    </citation>
    <scope>NUCLEOTIDE SEQUENCE</scope>
    <source>
        <strain evidence="1">AA-2017</strain>
        <tissue evidence="1">Whole larva</tissue>
    </source>
</reference>
<organism evidence="1 2">
    <name type="scientific">Rhynchophorus ferrugineus</name>
    <name type="common">Red palm weevil</name>
    <name type="synonym">Curculio ferrugineus</name>
    <dbReference type="NCBI Taxonomy" id="354439"/>
    <lineage>
        <taxon>Eukaryota</taxon>
        <taxon>Metazoa</taxon>
        <taxon>Ecdysozoa</taxon>
        <taxon>Arthropoda</taxon>
        <taxon>Hexapoda</taxon>
        <taxon>Insecta</taxon>
        <taxon>Pterygota</taxon>
        <taxon>Neoptera</taxon>
        <taxon>Endopterygota</taxon>
        <taxon>Coleoptera</taxon>
        <taxon>Polyphaga</taxon>
        <taxon>Cucujiformia</taxon>
        <taxon>Curculionidae</taxon>
        <taxon>Dryophthorinae</taxon>
        <taxon>Rhynchophorus</taxon>
    </lineage>
</organism>
<dbReference type="EMBL" id="JAACXV010013844">
    <property type="protein sequence ID" value="KAF7272123.1"/>
    <property type="molecule type" value="Genomic_DNA"/>
</dbReference>
<protein>
    <submittedName>
        <fullName evidence="1">Uncharacterized protein</fullName>
    </submittedName>
</protein>
<evidence type="ECO:0000313" key="2">
    <source>
        <dbReference type="Proteomes" id="UP000625711"/>
    </source>
</evidence>
<dbReference type="Proteomes" id="UP000625711">
    <property type="component" value="Unassembled WGS sequence"/>
</dbReference>
<dbReference type="AlphaFoldDB" id="A0A834I5R9"/>
<keyword evidence="2" id="KW-1185">Reference proteome</keyword>
<name>A0A834I5R9_RHYFE</name>
<proteinExistence type="predicted"/>
<evidence type="ECO:0000313" key="1">
    <source>
        <dbReference type="EMBL" id="KAF7272123.1"/>
    </source>
</evidence>